<dbReference type="EMBL" id="OX459941">
    <property type="protein sequence ID" value="CAI9176057.1"/>
    <property type="molecule type" value="Genomic_DNA"/>
</dbReference>
<keyword evidence="3" id="KW-1185">Reference proteome</keyword>
<evidence type="ECO:0000256" key="1">
    <source>
        <dbReference type="SAM" id="MobiDB-lite"/>
    </source>
</evidence>
<evidence type="ECO:0000313" key="3">
    <source>
        <dbReference type="Proteomes" id="UP001176941"/>
    </source>
</evidence>
<reference evidence="2" key="1">
    <citation type="submission" date="2023-04" db="EMBL/GenBank/DDBJ databases">
        <authorList>
            <consortium name="ELIXIR-Norway"/>
        </authorList>
    </citation>
    <scope>NUCLEOTIDE SEQUENCE [LARGE SCALE GENOMIC DNA]</scope>
</reference>
<dbReference type="Proteomes" id="UP001176941">
    <property type="component" value="Chromosome 5"/>
</dbReference>
<sequence>MVLQFHLWVYLPREICIACSQQLKVGSTSTSAGDEEAECGGQVRQGRESLSHATTWMRQVLKDSSYAACLQQSDPEKQTKTPKCKAGSANKSTCDHLCGCRKGTQQNPTPFHVKHPQEDEGGRKHLTLRHPEMPSSQHTHR</sequence>
<proteinExistence type="predicted"/>
<feature type="region of interest" description="Disordered" evidence="1">
    <location>
        <begin position="73"/>
        <end position="92"/>
    </location>
</feature>
<evidence type="ECO:0000313" key="2">
    <source>
        <dbReference type="EMBL" id="CAI9176057.1"/>
    </source>
</evidence>
<accession>A0ABN8ZQ46</accession>
<feature type="region of interest" description="Disordered" evidence="1">
    <location>
        <begin position="103"/>
        <end position="141"/>
    </location>
</feature>
<name>A0ABN8ZQ46_RANTA</name>
<gene>
    <name evidence="2" type="ORF">MRATA1EN1_LOCUS25019</name>
</gene>
<protein>
    <submittedName>
        <fullName evidence="2">Uncharacterized protein</fullName>
    </submittedName>
</protein>
<organism evidence="2 3">
    <name type="scientific">Rangifer tarandus platyrhynchus</name>
    <name type="common">Svalbard reindeer</name>
    <dbReference type="NCBI Taxonomy" id="3082113"/>
    <lineage>
        <taxon>Eukaryota</taxon>
        <taxon>Metazoa</taxon>
        <taxon>Chordata</taxon>
        <taxon>Craniata</taxon>
        <taxon>Vertebrata</taxon>
        <taxon>Euteleostomi</taxon>
        <taxon>Mammalia</taxon>
        <taxon>Eutheria</taxon>
        <taxon>Laurasiatheria</taxon>
        <taxon>Artiodactyla</taxon>
        <taxon>Ruminantia</taxon>
        <taxon>Pecora</taxon>
        <taxon>Cervidae</taxon>
        <taxon>Odocoileinae</taxon>
        <taxon>Rangifer</taxon>
    </lineage>
</organism>